<keyword evidence="3" id="KW-1185">Reference proteome</keyword>
<dbReference type="Proteomes" id="UP000028059">
    <property type="component" value="Unassembled WGS sequence"/>
</dbReference>
<name>A0A081RLP4_9ARCH</name>
<sequence length="75" mass="8364">MTYSERPRSNLWFLLPVFFGIIGGIIAYFILRNDDPKKAKNCLYVGIALMIAGLVFNAIIASLIPEFGPGFRVNV</sequence>
<keyword evidence="1" id="KW-0812">Transmembrane</keyword>
<protein>
    <submittedName>
        <fullName evidence="2">Uncharacterized protein</fullName>
    </submittedName>
</protein>
<comment type="caution">
    <text evidence="2">The sequence shown here is derived from an EMBL/GenBank/DDBJ whole genome shotgun (WGS) entry which is preliminary data.</text>
</comment>
<keyword evidence="1" id="KW-0472">Membrane</keyword>
<evidence type="ECO:0000313" key="3">
    <source>
        <dbReference type="Proteomes" id="UP000028059"/>
    </source>
</evidence>
<dbReference type="EMBL" id="JOKN01000032">
    <property type="protein sequence ID" value="KEQ56117.1"/>
    <property type="molecule type" value="Genomic_DNA"/>
</dbReference>
<accession>A0A081RLP4</accession>
<organism evidence="2 3">
    <name type="scientific">Marine Group I thaumarchaeote SCGC AAA799-N04</name>
    <dbReference type="NCBI Taxonomy" id="1502293"/>
    <lineage>
        <taxon>Archaea</taxon>
        <taxon>Nitrososphaerota</taxon>
        <taxon>Marine Group I</taxon>
    </lineage>
</organism>
<evidence type="ECO:0000313" key="2">
    <source>
        <dbReference type="EMBL" id="KEQ56117.1"/>
    </source>
</evidence>
<evidence type="ECO:0000256" key="1">
    <source>
        <dbReference type="SAM" id="Phobius"/>
    </source>
</evidence>
<feature type="transmembrane region" description="Helical" evidence="1">
    <location>
        <begin position="12"/>
        <end position="31"/>
    </location>
</feature>
<gene>
    <name evidence="2" type="ORF">AAA799N04_01463</name>
</gene>
<reference evidence="2 3" key="1">
    <citation type="submission" date="2014-06" db="EMBL/GenBank/DDBJ databases">
        <authorList>
            <person name="Ngugi D.K."/>
            <person name="Blom J."/>
            <person name="Alam I."/>
            <person name="Rashid M."/>
            <person name="Ba Alawi W."/>
            <person name="Zhang G."/>
            <person name="Hikmawan T."/>
            <person name="Guan Y."/>
            <person name="Antunes A."/>
            <person name="Siam R."/>
            <person name="ElDorry H."/>
            <person name="Bajic V."/>
            <person name="Stingl U."/>
        </authorList>
    </citation>
    <scope>NUCLEOTIDE SEQUENCE [LARGE SCALE GENOMIC DNA]</scope>
    <source>
        <strain evidence="2">SCGC AAA799-N04</strain>
    </source>
</reference>
<dbReference type="AlphaFoldDB" id="A0A081RLP4"/>
<dbReference type="PATRIC" id="fig|1502293.3.peg.1354"/>
<proteinExistence type="predicted"/>
<keyword evidence="1" id="KW-1133">Transmembrane helix</keyword>
<feature type="transmembrane region" description="Helical" evidence="1">
    <location>
        <begin position="43"/>
        <end position="64"/>
    </location>
</feature>